<proteinExistence type="predicted"/>
<dbReference type="Proteomes" id="UP001230504">
    <property type="component" value="Unassembled WGS sequence"/>
</dbReference>
<keyword evidence="3" id="KW-1185">Reference proteome</keyword>
<dbReference type="EMBL" id="JAHLJV010000075">
    <property type="protein sequence ID" value="KAK1574479.1"/>
    <property type="molecule type" value="Genomic_DNA"/>
</dbReference>
<dbReference type="GeneID" id="85444537"/>
<organism evidence="2 3">
    <name type="scientific">Colletotrichum navitas</name>
    <dbReference type="NCBI Taxonomy" id="681940"/>
    <lineage>
        <taxon>Eukaryota</taxon>
        <taxon>Fungi</taxon>
        <taxon>Dikarya</taxon>
        <taxon>Ascomycota</taxon>
        <taxon>Pezizomycotina</taxon>
        <taxon>Sordariomycetes</taxon>
        <taxon>Hypocreomycetidae</taxon>
        <taxon>Glomerellales</taxon>
        <taxon>Glomerellaceae</taxon>
        <taxon>Colletotrichum</taxon>
        <taxon>Colletotrichum graminicola species complex</taxon>
    </lineage>
</organism>
<evidence type="ECO:0000313" key="2">
    <source>
        <dbReference type="EMBL" id="KAK1574479.1"/>
    </source>
</evidence>
<protein>
    <submittedName>
        <fullName evidence="2">Uncharacterized protein</fullName>
    </submittedName>
</protein>
<feature type="compositionally biased region" description="Polar residues" evidence="1">
    <location>
        <begin position="82"/>
        <end position="91"/>
    </location>
</feature>
<feature type="region of interest" description="Disordered" evidence="1">
    <location>
        <begin position="82"/>
        <end position="127"/>
    </location>
</feature>
<evidence type="ECO:0000313" key="3">
    <source>
        <dbReference type="Proteomes" id="UP001230504"/>
    </source>
</evidence>
<gene>
    <name evidence="2" type="ORF">LY79DRAFT_582968</name>
</gene>
<evidence type="ECO:0000256" key="1">
    <source>
        <dbReference type="SAM" id="MobiDB-lite"/>
    </source>
</evidence>
<feature type="compositionally biased region" description="Basic residues" evidence="1">
    <location>
        <begin position="96"/>
        <end position="106"/>
    </location>
</feature>
<dbReference type="RefSeq" id="XP_060410001.1">
    <property type="nucleotide sequence ID" value="XM_060560297.1"/>
</dbReference>
<comment type="caution">
    <text evidence="2">The sequence shown here is derived from an EMBL/GenBank/DDBJ whole genome shotgun (WGS) entry which is preliminary data.</text>
</comment>
<reference evidence="2" key="1">
    <citation type="submission" date="2021-06" db="EMBL/GenBank/DDBJ databases">
        <title>Comparative genomics, transcriptomics and evolutionary studies reveal genomic signatures of adaptation to plant cell wall in hemibiotrophic fungi.</title>
        <authorList>
            <consortium name="DOE Joint Genome Institute"/>
            <person name="Baroncelli R."/>
            <person name="Diaz J.F."/>
            <person name="Benocci T."/>
            <person name="Peng M."/>
            <person name="Battaglia E."/>
            <person name="Haridas S."/>
            <person name="Andreopoulos W."/>
            <person name="Labutti K."/>
            <person name="Pangilinan J."/>
            <person name="Floch G.L."/>
            <person name="Makela M.R."/>
            <person name="Henrissat B."/>
            <person name="Grigoriev I.V."/>
            <person name="Crouch J.A."/>
            <person name="De Vries R.P."/>
            <person name="Sukno S.A."/>
            <person name="Thon M.R."/>
        </authorList>
    </citation>
    <scope>NUCLEOTIDE SEQUENCE</scope>
    <source>
        <strain evidence="2">CBS 125086</strain>
    </source>
</reference>
<dbReference type="AlphaFoldDB" id="A0AAD8PQD4"/>
<sequence length="240" mass="26288">MTAQRRSCSPRPRPTPPLRTSVFVSGHHPAIHTHRGGTKNGYITPFMPWFAFGLPRTDDSVSSIVPSMVASHRTAIRTQHNAPFHTNSRSPCRTRPGVRNKQKRHQGGWFVAGSPGTGTRIKSASPRGIESPDGICLTFAAVLLTSTTENSMSSRDLHQAMTAGLSHNTRSPQCSSMCCSVLPLQGEAASKAPQLMWQRRTKPFPARTTRAKFHVLEYKRGTLAPASLDKNSFLHSKHSG</sequence>
<name>A0AAD8PQD4_9PEZI</name>
<accession>A0AAD8PQD4</accession>